<comment type="caution">
    <text evidence="8">The sequence shown here is derived from an EMBL/GenBank/DDBJ whole genome shotgun (WGS) entry which is preliminary data.</text>
</comment>
<dbReference type="RefSeq" id="WP_115858054.1">
    <property type="nucleotide sequence ID" value="NZ_QTSU01000001.1"/>
</dbReference>
<dbReference type="PANTHER" id="PTHR43116">
    <property type="entry name" value="PEPTIDE CHAIN RELEASE FACTOR 2"/>
    <property type="match status" value="1"/>
</dbReference>
<dbReference type="PANTHER" id="PTHR43116:SF3">
    <property type="entry name" value="CLASS I PEPTIDE CHAIN RELEASE FACTOR"/>
    <property type="match status" value="1"/>
</dbReference>
<dbReference type="NCBIfam" id="TIGR00020">
    <property type="entry name" value="prfB"/>
    <property type="match status" value="1"/>
</dbReference>
<evidence type="ECO:0000313" key="9">
    <source>
        <dbReference type="Proteomes" id="UP000264492"/>
    </source>
</evidence>
<keyword evidence="3 4" id="KW-0648">Protein biosynthesis</keyword>
<dbReference type="InterPro" id="IPR005139">
    <property type="entry name" value="PCRF"/>
</dbReference>
<organism evidence="8 9">
    <name type="scientific">Lysobacter silvisoli</name>
    <dbReference type="NCBI Taxonomy" id="2293254"/>
    <lineage>
        <taxon>Bacteria</taxon>
        <taxon>Pseudomonadati</taxon>
        <taxon>Pseudomonadota</taxon>
        <taxon>Gammaproteobacteria</taxon>
        <taxon>Lysobacterales</taxon>
        <taxon>Lysobacteraceae</taxon>
        <taxon>Lysobacter</taxon>
    </lineage>
</organism>
<comment type="function">
    <text evidence="4">Peptide chain release factor 2 directs the termination of translation in response to the peptide chain termination codons UGA and UAA.</text>
</comment>
<dbReference type="Pfam" id="PF03462">
    <property type="entry name" value="PCRF"/>
    <property type="match status" value="1"/>
</dbReference>
<dbReference type="Pfam" id="PF00472">
    <property type="entry name" value="RF-1"/>
    <property type="match status" value="1"/>
</dbReference>
<keyword evidence="2 4" id="KW-0488">Methylation</keyword>
<evidence type="ECO:0000256" key="1">
    <source>
        <dbReference type="ARBA" id="ARBA00010835"/>
    </source>
</evidence>
<keyword evidence="4" id="KW-0963">Cytoplasm</keyword>
<dbReference type="InterPro" id="IPR045853">
    <property type="entry name" value="Pep_chain_release_fac_I_sf"/>
</dbReference>
<evidence type="ECO:0000256" key="6">
    <source>
        <dbReference type="SAM" id="Coils"/>
    </source>
</evidence>
<accession>A0A371K3W5</accession>
<dbReference type="EMBL" id="QTSU01000001">
    <property type="protein sequence ID" value="RDZ28615.1"/>
    <property type="molecule type" value="Genomic_DNA"/>
</dbReference>
<dbReference type="HAMAP" id="MF_00094">
    <property type="entry name" value="Rel_fac_2"/>
    <property type="match status" value="1"/>
</dbReference>
<dbReference type="FunFam" id="3.30.160.20:FF:000010">
    <property type="entry name" value="Peptide chain release factor 2"/>
    <property type="match status" value="1"/>
</dbReference>
<evidence type="ECO:0000256" key="3">
    <source>
        <dbReference type="ARBA" id="ARBA00022917"/>
    </source>
</evidence>
<dbReference type="Gene3D" id="3.30.160.20">
    <property type="match status" value="1"/>
</dbReference>
<feature type="modified residue" description="N5-methylglutamine" evidence="4">
    <location>
        <position position="252"/>
    </location>
</feature>
<evidence type="ECO:0000256" key="2">
    <source>
        <dbReference type="ARBA" id="ARBA00022481"/>
    </source>
</evidence>
<dbReference type="InterPro" id="IPR004374">
    <property type="entry name" value="PrfB"/>
</dbReference>
<dbReference type="InterPro" id="IPR000352">
    <property type="entry name" value="Pep_chain_release_fac_I"/>
</dbReference>
<evidence type="ECO:0000256" key="4">
    <source>
        <dbReference type="HAMAP-Rule" id="MF_00094"/>
    </source>
</evidence>
<dbReference type="Proteomes" id="UP000264492">
    <property type="component" value="Unassembled WGS sequence"/>
</dbReference>
<dbReference type="PROSITE" id="PS00745">
    <property type="entry name" value="RF_PROK_I"/>
    <property type="match status" value="1"/>
</dbReference>
<dbReference type="SUPFAM" id="SSF75620">
    <property type="entry name" value="Release factor"/>
    <property type="match status" value="1"/>
</dbReference>
<dbReference type="Gene3D" id="1.20.58.410">
    <property type="entry name" value="Release factor"/>
    <property type="match status" value="1"/>
</dbReference>
<evidence type="ECO:0000259" key="7">
    <source>
        <dbReference type="PROSITE" id="PS00745"/>
    </source>
</evidence>
<feature type="coiled-coil region" evidence="6">
    <location>
        <begin position="288"/>
        <end position="315"/>
    </location>
</feature>
<gene>
    <name evidence="4 8" type="primary">prfB</name>
    <name evidence="8" type="ORF">DX914_05680</name>
</gene>
<dbReference type="GO" id="GO:0016149">
    <property type="term" value="F:translation release factor activity, codon specific"/>
    <property type="evidence" value="ECO:0007669"/>
    <property type="project" value="UniProtKB-UniRule"/>
</dbReference>
<reference evidence="8 9" key="1">
    <citation type="submission" date="2018-08" db="EMBL/GenBank/DDBJ databases">
        <title>Lysobacter sp. zong2l5, whole genome shotgun sequence.</title>
        <authorList>
            <person name="Zhang X."/>
            <person name="Feng G."/>
            <person name="Zhu H."/>
        </authorList>
    </citation>
    <scope>NUCLEOTIDE SEQUENCE [LARGE SCALE GENOMIC DNA]</scope>
    <source>
        <strain evidence="9">zong2l5</strain>
    </source>
</reference>
<dbReference type="AlphaFoldDB" id="A0A371K3W5"/>
<dbReference type="OrthoDB" id="9806673at2"/>
<evidence type="ECO:0000313" key="8">
    <source>
        <dbReference type="EMBL" id="RDZ28615.1"/>
    </source>
</evidence>
<dbReference type="GO" id="GO:0005737">
    <property type="term" value="C:cytoplasm"/>
    <property type="evidence" value="ECO:0007669"/>
    <property type="project" value="UniProtKB-SubCell"/>
</dbReference>
<feature type="domain" description="Prokaryotic-type class I peptide chain release factors" evidence="7">
    <location>
        <begin position="245"/>
        <end position="261"/>
    </location>
</feature>
<proteinExistence type="inferred from homology"/>
<dbReference type="SMART" id="SM00937">
    <property type="entry name" value="PCRF"/>
    <property type="match status" value="1"/>
</dbReference>
<sequence length="375" mass="41836">MIELNPVRQRIADLTGRLDSLRGYLDYDSKVERLEEVNRELENPDIWNNAERAQGLGRERSALEKVVNGIRDLTDGLNGAGELLELAEMESDESTAQAVVDDVERYAKDVEKLEFQRMFSGQMDGASAFVDIQAGAGGTEAQDWAEILLRMYLRWAESRGWKAELMEVSGGDVAGIKSATFRVEGDYAYGWLKTETGVHRLVRKSPFDSDNRRHTSFTSVFVSPEVDDKIDIEINPADLKTDVYRSSGAGGQHVNKTESAVRITHVPSGIVVACQTERSQHANRDRAMKMLAAKLYELEIQKRNAERDAVEATKSDIGWGSQIRNYVLDQSRIKDLRTGVERSDTQKVLDGDLDEFVEASLKSGLEAGSKRSDAV</sequence>
<name>A0A371K3W5_9GAMM</name>
<keyword evidence="9" id="KW-1185">Reference proteome</keyword>
<comment type="PTM">
    <text evidence="4">Methylated by PrmC. Methylation increases the termination efficiency of RF2.</text>
</comment>
<comment type="similarity">
    <text evidence="1 4">Belongs to the prokaryotic/mitochondrial release factor family.</text>
</comment>
<keyword evidence="6" id="KW-0175">Coiled coil</keyword>
<dbReference type="Gene3D" id="3.30.70.1660">
    <property type="match status" value="1"/>
</dbReference>
<comment type="subcellular location">
    <subcellularLocation>
        <location evidence="4">Cytoplasm</location>
    </subcellularLocation>
</comment>
<protein>
    <recommendedName>
        <fullName evidence="4 5">Peptide chain release factor 2</fullName>
        <shortName evidence="4">RF-2</shortName>
    </recommendedName>
</protein>
<evidence type="ECO:0000256" key="5">
    <source>
        <dbReference type="NCBIfam" id="TIGR00020"/>
    </source>
</evidence>